<comment type="cofactor">
    <cofactor evidence="6">
        <name>Zn(2+)</name>
        <dbReference type="ChEBI" id="CHEBI:29105"/>
    </cofactor>
    <text evidence="6">Binds 1 zinc ion per subunit.</text>
</comment>
<dbReference type="STRING" id="1531966.A0A0A1SPY8"/>
<organism evidence="10 11">
    <name type="scientific">[Torrubiella] hemipterigena</name>
    <dbReference type="NCBI Taxonomy" id="1531966"/>
    <lineage>
        <taxon>Eukaryota</taxon>
        <taxon>Fungi</taxon>
        <taxon>Dikarya</taxon>
        <taxon>Ascomycota</taxon>
        <taxon>Pezizomycotina</taxon>
        <taxon>Sordariomycetes</taxon>
        <taxon>Hypocreomycetidae</taxon>
        <taxon>Hypocreales</taxon>
        <taxon>Clavicipitaceae</taxon>
        <taxon>Clavicipitaceae incertae sedis</taxon>
        <taxon>'Torrubiella' clade</taxon>
    </lineage>
</organism>
<dbReference type="GO" id="GO:0005743">
    <property type="term" value="C:mitochondrial inner membrane"/>
    <property type="evidence" value="ECO:0007669"/>
    <property type="project" value="TreeGrafter"/>
</dbReference>
<feature type="transmembrane region" description="Helical" evidence="8">
    <location>
        <begin position="252"/>
        <end position="276"/>
    </location>
</feature>
<gene>
    <name evidence="10" type="ORF">VHEMI02558</name>
</gene>
<dbReference type="InterPro" id="IPR051156">
    <property type="entry name" value="Mito/Outer_Membr_Metalloprot"/>
</dbReference>
<dbReference type="Proteomes" id="UP000039046">
    <property type="component" value="Unassembled WGS sequence"/>
</dbReference>
<evidence type="ECO:0000313" key="10">
    <source>
        <dbReference type="EMBL" id="CEJ82498.1"/>
    </source>
</evidence>
<dbReference type="GO" id="GO:0046872">
    <property type="term" value="F:metal ion binding"/>
    <property type="evidence" value="ECO:0007669"/>
    <property type="project" value="UniProtKB-KW"/>
</dbReference>
<feature type="domain" description="Peptidase M48" evidence="9">
    <location>
        <begin position="162"/>
        <end position="349"/>
    </location>
</feature>
<proteinExistence type="inferred from homology"/>
<keyword evidence="2" id="KW-0479">Metal-binding</keyword>
<keyword evidence="11" id="KW-1185">Reference proteome</keyword>
<keyword evidence="5 6" id="KW-0482">Metalloprotease</keyword>
<dbReference type="GO" id="GO:0004222">
    <property type="term" value="F:metalloendopeptidase activity"/>
    <property type="evidence" value="ECO:0007669"/>
    <property type="project" value="InterPro"/>
</dbReference>
<sequence>MATTTSAAAAARATAFLSRRQIAPRSSNGCARAVFGKVGAPQQQKSFSTTCRRERQFQHDPYEQLRRAEPLLRKRPQQQQSHEHYTTEPPRSSRLFVAGCVGAAVAFYVLNTQTVPVTGRRRFNFLSDEVVIFSQGDAVGGVIAQVHEQGGRVLPENDSRTLLVKRVLDRLIPVSGLKDLNWEIFVIDDDNTANAFVLPGGKVFVFSGIINLARSEAGVAAVLGHEIAHNVASHAAERLSLVSTGYLTGGCLFFLSGIWTGLTLFGAWAFVGGYYLQELLLFLPADRKQEHEADCIGLMMMAEACYDPRAAIGFWQRMEAMSKAGGQEVPEMLSTHPSNEHRIANIAHWMPKALEKQASSDCQGTAAFADRFREALKKRKRDVPL</sequence>
<dbReference type="Pfam" id="PF01435">
    <property type="entry name" value="Peptidase_M48"/>
    <property type="match status" value="1"/>
</dbReference>
<dbReference type="AlphaFoldDB" id="A0A0A1SPY8"/>
<evidence type="ECO:0000256" key="7">
    <source>
        <dbReference type="SAM" id="MobiDB-lite"/>
    </source>
</evidence>
<evidence type="ECO:0000256" key="6">
    <source>
        <dbReference type="RuleBase" id="RU003983"/>
    </source>
</evidence>
<dbReference type="GO" id="GO:0006515">
    <property type="term" value="P:protein quality control for misfolded or incompletely synthesized proteins"/>
    <property type="evidence" value="ECO:0007669"/>
    <property type="project" value="TreeGrafter"/>
</dbReference>
<accession>A0A0A1SPY8</accession>
<evidence type="ECO:0000313" key="11">
    <source>
        <dbReference type="Proteomes" id="UP000039046"/>
    </source>
</evidence>
<comment type="similarity">
    <text evidence="6">Belongs to the peptidase M48 family.</text>
</comment>
<keyword evidence="8" id="KW-1133">Transmembrane helix</keyword>
<evidence type="ECO:0000256" key="2">
    <source>
        <dbReference type="ARBA" id="ARBA00022723"/>
    </source>
</evidence>
<evidence type="ECO:0000256" key="5">
    <source>
        <dbReference type="ARBA" id="ARBA00023049"/>
    </source>
</evidence>
<keyword evidence="8" id="KW-0812">Transmembrane</keyword>
<dbReference type="InterPro" id="IPR001915">
    <property type="entry name" value="Peptidase_M48"/>
</dbReference>
<feature type="region of interest" description="Disordered" evidence="7">
    <location>
        <begin position="60"/>
        <end position="90"/>
    </location>
</feature>
<dbReference type="PANTHER" id="PTHR22726">
    <property type="entry name" value="METALLOENDOPEPTIDASE OMA1"/>
    <property type="match status" value="1"/>
</dbReference>
<keyword evidence="3 6" id="KW-0378">Hydrolase</keyword>
<evidence type="ECO:0000259" key="9">
    <source>
        <dbReference type="Pfam" id="PF01435"/>
    </source>
</evidence>
<feature type="compositionally biased region" description="Basic and acidic residues" evidence="7">
    <location>
        <begin position="60"/>
        <end position="72"/>
    </location>
</feature>
<reference evidence="10 11" key="1">
    <citation type="journal article" date="2015" name="Genome Announc.">
        <title>Draft Genome Sequence and Gene Annotation of the Entomopathogenic Fungus Verticillium hemipterigenum.</title>
        <authorList>
            <person name="Horn F."/>
            <person name="Habel A."/>
            <person name="Scharf D.H."/>
            <person name="Dworschak J."/>
            <person name="Brakhage A.A."/>
            <person name="Guthke R."/>
            <person name="Hertweck C."/>
            <person name="Linde J."/>
        </authorList>
    </citation>
    <scope>NUCLEOTIDE SEQUENCE [LARGE SCALE GENOMIC DNA]</scope>
</reference>
<dbReference type="CDD" id="cd07331">
    <property type="entry name" value="M48C_Oma1_like"/>
    <property type="match status" value="1"/>
</dbReference>
<dbReference type="PANTHER" id="PTHR22726:SF1">
    <property type="entry name" value="METALLOENDOPEPTIDASE OMA1, MITOCHONDRIAL"/>
    <property type="match status" value="1"/>
</dbReference>
<protein>
    <recommendedName>
        <fullName evidence="9">Peptidase M48 domain-containing protein</fullName>
    </recommendedName>
</protein>
<dbReference type="HOGENOM" id="CLU_029002_1_2_1"/>
<evidence type="ECO:0000256" key="1">
    <source>
        <dbReference type="ARBA" id="ARBA00022670"/>
    </source>
</evidence>
<dbReference type="Gene3D" id="3.30.2010.10">
    <property type="entry name" value="Metalloproteases ('zincins'), catalytic domain"/>
    <property type="match status" value="1"/>
</dbReference>
<evidence type="ECO:0000256" key="3">
    <source>
        <dbReference type="ARBA" id="ARBA00022801"/>
    </source>
</evidence>
<keyword evidence="4 6" id="KW-0862">Zinc</keyword>
<keyword evidence="8" id="KW-0472">Membrane</keyword>
<dbReference type="OrthoDB" id="7464992at2759"/>
<dbReference type="GO" id="GO:0034982">
    <property type="term" value="P:mitochondrial protein processing"/>
    <property type="evidence" value="ECO:0007669"/>
    <property type="project" value="TreeGrafter"/>
</dbReference>
<evidence type="ECO:0000256" key="8">
    <source>
        <dbReference type="SAM" id="Phobius"/>
    </source>
</evidence>
<keyword evidence="1 6" id="KW-0645">Protease</keyword>
<dbReference type="EMBL" id="CDHN01000001">
    <property type="protein sequence ID" value="CEJ82498.1"/>
    <property type="molecule type" value="Genomic_DNA"/>
</dbReference>
<name>A0A0A1SPY8_9HYPO</name>
<evidence type="ECO:0000256" key="4">
    <source>
        <dbReference type="ARBA" id="ARBA00022833"/>
    </source>
</evidence>